<keyword evidence="1" id="KW-1133">Transmembrane helix</keyword>
<evidence type="ECO:0008006" key="4">
    <source>
        <dbReference type="Google" id="ProtNLM"/>
    </source>
</evidence>
<evidence type="ECO:0000313" key="2">
    <source>
        <dbReference type="EMBL" id="CAH2032368.1"/>
    </source>
</evidence>
<name>A0ABM9DAV4_9BACT</name>
<accession>A0ABM9DAV4</accession>
<keyword evidence="1" id="KW-0812">Transmembrane</keyword>
<dbReference type="RefSeq" id="WP_305733122.1">
    <property type="nucleotide sequence ID" value="NZ_OW150024.1"/>
</dbReference>
<evidence type="ECO:0000256" key="1">
    <source>
        <dbReference type="SAM" id="Phobius"/>
    </source>
</evidence>
<dbReference type="Gene3D" id="3.30.700.10">
    <property type="entry name" value="Glycoprotein, Type 4 Pilin"/>
    <property type="match status" value="1"/>
</dbReference>
<protein>
    <recommendedName>
        <fullName evidence="4">Prepilin-type N-terminal cleavage/methylation domain-containing protein</fullName>
    </recommendedName>
</protein>
<dbReference type="InterPro" id="IPR045584">
    <property type="entry name" value="Pilin-like"/>
</dbReference>
<dbReference type="SUPFAM" id="SSF54523">
    <property type="entry name" value="Pili subunits"/>
    <property type="match status" value="1"/>
</dbReference>
<proteinExistence type="predicted"/>
<organism evidence="2 3">
    <name type="scientific">Trichlorobacter ammonificans</name>
    <dbReference type="NCBI Taxonomy" id="2916410"/>
    <lineage>
        <taxon>Bacteria</taxon>
        <taxon>Pseudomonadati</taxon>
        <taxon>Thermodesulfobacteriota</taxon>
        <taxon>Desulfuromonadia</taxon>
        <taxon>Geobacterales</taxon>
        <taxon>Geobacteraceae</taxon>
        <taxon>Trichlorobacter</taxon>
    </lineage>
</organism>
<dbReference type="NCBIfam" id="TIGR02532">
    <property type="entry name" value="IV_pilin_GFxxxE"/>
    <property type="match status" value="1"/>
</dbReference>
<keyword evidence="3" id="KW-1185">Reference proteome</keyword>
<sequence>MDRTCRKGFTLVELAVSMVVIGILLGLGMSMVGPLMTSMKVRESRENLGAAVESVNSYASGNNRLPDSTTPPSSPTFWKNVAKTYTDAWGRDFIYLYDNNLYAAPSTKDTICGRRSTPITLRQCLTSNCSTTAGVDYIDVPNVAYILFSFADDATSNSKLNGTLTSASGTAALNNALITASGNITATAPATTATVTADTVNDLVRWVTLDELRTKVGCQGPQLKIVNNELPFGYATSPYNAIISADGGVPFASTGGKYRWCIQGASPGTATKPVLKSSDGTTTILYTSDCTNAAENLWTRGDYITLNLSVVVVNTKAYTCKTATSVSPPTTDWSEVGSTWVSGTNYSATTTVVSGTTAYTCKQSHTAVASNQPTSGANWRDYWTQTGTAWSAGSYTPPDPTYSFTVYVRDDNDTTGNNDNIASKTFVLTINPN</sequence>
<reference evidence="2 3" key="1">
    <citation type="submission" date="2022-03" db="EMBL/GenBank/DDBJ databases">
        <authorList>
            <person name="Koch H."/>
        </authorList>
    </citation>
    <scope>NUCLEOTIDE SEQUENCE [LARGE SCALE GENOMIC DNA]</scope>
    <source>
        <strain evidence="2 3">G1</strain>
    </source>
</reference>
<dbReference type="EMBL" id="OW150024">
    <property type="protein sequence ID" value="CAH2032368.1"/>
    <property type="molecule type" value="Genomic_DNA"/>
</dbReference>
<dbReference type="Proteomes" id="UP001295463">
    <property type="component" value="Chromosome"/>
</dbReference>
<gene>
    <name evidence="2" type="ORF">GEAMG1_2532</name>
</gene>
<evidence type="ECO:0000313" key="3">
    <source>
        <dbReference type="Proteomes" id="UP001295463"/>
    </source>
</evidence>
<dbReference type="InterPro" id="IPR012902">
    <property type="entry name" value="N_methyl_site"/>
</dbReference>
<keyword evidence="1" id="KW-0472">Membrane</keyword>
<feature type="transmembrane region" description="Helical" evidence="1">
    <location>
        <begin position="12"/>
        <end position="36"/>
    </location>
</feature>
<dbReference type="Pfam" id="PF07963">
    <property type="entry name" value="N_methyl"/>
    <property type="match status" value="1"/>
</dbReference>